<dbReference type="Gene3D" id="3.90.1510.10">
    <property type="entry name" value="Glycerate kinase, domain 2"/>
    <property type="match status" value="1"/>
</dbReference>
<evidence type="ECO:0000256" key="3">
    <source>
        <dbReference type="ARBA" id="ARBA00022777"/>
    </source>
</evidence>
<comment type="similarity">
    <text evidence="1 4">Belongs to the glycerate kinase type-1 family.</text>
</comment>
<dbReference type="GO" id="GO:0008887">
    <property type="term" value="F:glycerate kinase activity"/>
    <property type="evidence" value="ECO:0007669"/>
    <property type="project" value="UniProtKB-UniRule"/>
</dbReference>
<evidence type="ECO:0000256" key="2">
    <source>
        <dbReference type="ARBA" id="ARBA00022679"/>
    </source>
</evidence>
<accession>A0A841KZ88</accession>
<evidence type="ECO:0000256" key="1">
    <source>
        <dbReference type="ARBA" id="ARBA00006284"/>
    </source>
</evidence>
<protein>
    <submittedName>
        <fullName evidence="5">Glycerate kinase</fullName>
        <ecNumber evidence="5">2.7.1.31</ecNumber>
    </submittedName>
</protein>
<reference evidence="5 6" key="1">
    <citation type="submission" date="2020-08" db="EMBL/GenBank/DDBJ databases">
        <title>Genomic Encyclopedia of Type Strains, Phase IV (KMG-IV): sequencing the most valuable type-strain genomes for metagenomic binning, comparative biology and taxonomic classification.</title>
        <authorList>
            <person name="Goeker M."/>
        </authorList>
    </citation>
    <scope>NUCLEOTIDE SEQUENCE [LARGE SCALE GENOMIC DNA]</scope>
    <source>
        <strain evidence="5 6">DSM 103526</strain>
    </source>
</reference>
<keyword evidence="6" id="KW-1185">Reference proteome</keyword>
<evidence type="ECO:0000313" key="5">
    <source>
        <dbReference type="EMBL" id="MBB6217290.1"/>
    </source>
</evidence>
<keyword evidence="2 4" id="KW-0808">Transferase</keyword>
<organism evidence="5 6">
    <name type="scientific">Anaerosolibacter carboniphilus</name>
    <dbReference type="NCBI Taxonomy" id="1417629"/>
    <lineage>
        <taxon>Bacteria</taxon>
        <taxon>Bacillati</taxon>
        <taxon>Bacillota</taxon>
        <taxon>Clostridia</taxon>
        <taxon>Peptostreptococcales</taxon>
        <taxon>Thermotaleaceae</taxon>
        <taxon>Anaerosolibacter</taxon>
    </lineage>
</organism>
<dbReference type="InterPro" id="IPR018193">
    <property type="entry name" value="Glyc_kinase_flavodox-like_fold"/>
</dbReference>
<dbReference type="InterPro" id="IPR036129">
    <property type="entry name" value="Glycerate_kinase_sf"/>
</dbReference>
<dbReference type="SUPFAM" id="SSF110738">
    <property type="entry name" value="Glycerate kinase I"/>
    <property type="match status" value="1"/>
</dbReference>
<comment type="caution">
    <text evidence="5">The sequence shown here is derived from an EMBL/GenBank/DDBJ whole genome shotgun (WGS) entry which is preliminary data.</text>
</comment>
<dbReference type="NCBIfam" id="TIGR00045">
    <property type="entry name" value="glycerate kinase"/>
    <property type="match status" value="1"/>
</dbReference>
<dbReference type="EC" id="2.7.1.31" evidence="5"/>
<evidence type="ECO:0000313" key="6">
    <source>
        <dbReference type="Proteomes" id="UP000579281"/>
    </source>
</evidence>
<gene>
    <name evidence="5" type="ORF">HNQ80_003409</name>
</gene>
<evidence type="ECO:0000256" key="4">
    <source>
        <dbReference type="PIRNR" id="PIRNR006078"/>
    </source>
</evidence>
<dbReference type="Proteomes" id="UP000579281">
    <property type="component" value="Unassembled WGS sequence"/>
</dbReference>
<dbReference type="InterPro" id="IPR018197">
    <property type="entry name" value="Glycerate_kinase_RE-like"/>
</dbReference>
<proteinExistence type="inferred from homology"/>
<keyword evidence="3 4" id="KW-0418">Kinase</keyword>
<dbReference type="GO" id="GO:0031388">
    <property type="term" value="P:organic acid phosphorylation"/>
    <property type="evidence" value="ECO:0007669"/>
    <property type="project" value="UniProtKB-UniRule"/>
</dbReference>
<dbReference type="EMBL" id="JACHEN010000022">
    <property type="protein sequence ID" value="MBB6217290.1"/>
    <property type="molecule type" value="Genomic_DNA"/>
</dbReference>
<dbReference type="RefSeq" id="WP_184311796.1">
    <property type="nucleotide sequence ID" value="NZ_JACHEN010000022.1"/>
</dbReference>
<dbReference type="Pfam" id="PF02595">
    <property type="entry name" value="Gly_kinase"/>
    <property type="match status" value="1"/>
</dbReference>
<dbReference type="PANTHER" id="PTHR21599">
    <property type="entry name" value="GLYCERATE KINASE"/>
    <property type="match status" value="1"/>
</dbReference>
<dbReference type="AlphaFoldDB" id="A0A841KZ88"/>
<name>A0A841KZ88_9FIRM</name>
<dbReference type="PANTHER" id="PTHR21599:SF0">
    <property type="entry name" value="GLYCERATE KINASE"/>
    <property type="match status" value="1"/>
</dbReference>
<dbReference type="InterPro" id="IPR004381">
    <property type="entry name" value="Glycerate_kinase"/>
</dbReference>
<dbReference type="Gene3D" id="3.40.50.10350">
    <property type="entry name" value="Glycerate kinase, domain 1"/>
    <property type="match status" value="1"/>
</dbReference>
<dbReference type="PIRSF" id="PIRSF006078">
    <property type="entry name" value="GlxK"/>
    <property type="match status" value="1"/>
</dbReference>
<sequence length="380" mass="40105">MKIVIAPDSFKGALSSIKIANAMEEGIKRTLVDVEIIKVPMADGGEGTVEAMVEATGGRMVYTDVTGPLGDTVHSFYGILGDGETAVIEMAAASGLPLVPIDQRNPLYTTTYGTGELIKHAIENKCTKVMMGIGGSATNDGGMGMAQALGVRFFDKEGNKLALGGKELEKIQQIDMSGIHPNIADVEIKVACDVTNPLWGERGAAYVFGPQKGANPEIVERLDKGLKHLSSVIQKELGKEIADLPGAGAAGGLGGGLVAFLNARLESGVQMVIRSSKLEEKIKNADLVMTGEGKTDEQTAFGKVPFGVAQIAKKYNVPVVCLSGALTEGAEKLYDHGITALFSAVNKDMSLKEAMDHTDELVKNASENIVRLFVATNIKK</sequence>